<evidence type="ECO:0000256" key="1">
    <source>
        <dbReference type="SAM" id="Phobius"/>
    </source>
</evidence>
<keyword evidence="3" id="KW-1185">Reference proteome</keyword>
<reference evidence="3" key="1">
    <citation type="journal article" date="2019" name="Int. J. Syst. Evol. Microbiol.">
        <title>The Global Catalogue of Microorganisms (GCM) 10K type strain sequencing project: providing services to taxonomists for standard genome sequencing and annotation.</title>
        <authorList>
            <consortium name="The Broad Institute Genomics Platform"/>
            <consortium name="The Broad Institute Genome Sequencing Center for Infectious Disease"/>
            <person name="Wu L."/>
            <person name="Ma J."/>
        </authorList>
    </citation>
    <scope>NUCLEOTIDE SEQUENCE [LARGE SCALE GENOMIC DNA]</scope>
    <source>
        <strain evidence="3">CGMCC 4.7638</strain>
    </source>
</reference>
<dbReference type="RefSeq" id="WP_344271990.1">
    <property type="nucleotide sequence ID" value="NZ_BAAAHV010000009.1"/>
</dbReference>
<feature type="transmembrane region" description="Helical" evidence="1">
    <location>
        <begin position="24"/>
        <end position="44"/>
    </location>
</feature>
<proteinExistence type="predicted"/>
<protein>
    <submittedName>
        <fullName evidence="2">Uncharacterized protein</fullName>
    </submittedName>
</protein>
<keyword evidence="1" id="KW-1133">Transmembrane helix</keyword>
<organism evidence="2 3">
    <name type="scientific">Amycolatopsis albidoflavus</name>
    <dbReference type="NCBI Taxonomy" id="102226"/>
    <lineage>
        <taxon>Bacteria</taxon>
        <taxon>Bacillati</taxon>
        <taxon>Actinomycetota</taxon>
        <taxon>Actinomycetes</taxon>
        <taxon>Pseudonocardiales</taxon>
        <taxon>Pseudonocardiaceae</taxon>
        <taxon>Amycolatopsis</taxon>
    </lineage>
</organism>
<dbReference type="Proteomes" id="UP001597542">
    <property type="component" value="Unassembled WGS sequence"/>
</dbReference>
<comment type="caution">
    <text evidence="2">The sequence shown here is derived from an EMBL/GenBank/DDBJ whole genome shotgun (WGS) entry which is preliminary data.</text>
</comment>
<sequence>MSVTRVAPAVVSAAAIGVAPFHGVLWFVLSVAGFVAMAFTVRSVRLRANGSRGRHAA</sequence>
<dbReference type="EMBL" id="JBHUKQ010000013">
    <property type="protein sequence ID" value="MFD2483531.1"/>
    <property type="molecule type" value="Genomic_DNA"/>
</dbReference>
<evidence type="ECO:0000313" key="3">
    <source>
        <dbReference type="Proteomes" id="UP001597542"/>
    </source>
</evidence>
<keyword evidence="1" id="KW-0472">Membrane</keyword>
<accession>A0ABW5I2J9</accession>
<keyword evidence="1" id="KW-0812">Transmembrane</keyword>
<name>A0ABW5I2J9_9PSEU</name>
<gene>
    <name evidence="2" type="ORF">ACFSUT_24835</name>
</gene>
<evidence type="ECO:0000313" key="2">
    <source>
        <dbReference type="EMBL" id="MFD2483531.1"/>
    </source>
</evidence>